<feature type="domain" description="C2H2-type" evidence="10">
    <location>
        <begin position="260"/>
        <end position="284"/>
    </location>
</feature>
<feature type="domain" description="C2H2-type" evidence="10">
    <location>
        <begin position="232"/>
        <end position="259"/>
    </location>
</feature>
<comment type="subcellular location">
    <subcellularLocation>
        <location evidence="1">Nucleus</location>
    </subcellularLocation>
</comment>
<dbReference type="GeneID" id="28725736"/>
<keyword evidence="12" id="KW-1185">Reference proteome</keyword>
<dbReference type="AlphaFoldDB" id="A0A0X8HVQ4"/>
<accession>A0A0X8HVQ4</accession>
<dbReference type="GO" id="GO:0005654">
    <property type="term" value="C:nucleoplasm"/>
    <property type="evidence" value="ECO:0007669"/>
    <property type="project" value="TreeGrafter"/>
</dbReference>
<feature type="compositionally biased region" description="Polar residues" evidence="9">
    <location>
        <begin position="203"/>
        <end position="224"/>
    </location>
</feature>
<dbReference type="Gene3D" id="3.30.160.60">
    <property type="entry name" value="Classic Zinc Finger"/>
    <property type="match status" value="2"/>
</dbReference>
<keyword evidence="7" id="KW-0539">Nucleus</keyword>
<dbReference type="GO" id="GO:0008270">
    <property type="term" value="F:zinc ion binding"/>
    <property type="evidence" value="ECO:0007669"/>
    <property type="project" value="UniProtKB-KW"/>
</dbReference>
<organism evidence="11 12">
    <name type="scientific">Eremothecium sinecaudum</name>
    <dbReference type="NCBI Taxonomy" id="45286"/>
    <lineage>
        <taxon>Eukaryota</taxon>
        <taxon>Fungi</taxon>
        <taxon>Dikarya</taxon>
        <taxon>Ascomycota</taxon>
        <taxon>Saccharomycotina</taxon>
        <taxon>Saccharomycetes</taxon>
        <taxon>Saccharomycetales</taxon>
        <taxon>Saccharomycetaceae</taxon>
        <taxon>Eremothecium</taxon>
    </lineage>
</organism>
<protein>
    <submittedName>
        <fullName evidence="11">HGR047Cp</fullName>
    </submittedName>
</protein>
<keyword evidence="8" id="KW-0863">Zinc-finger</keyword>
<keyword evidence="2" id="KW-0479">Metal-binding</keyword>
<evidence type="ECO:0000256" key="8">
    <source>
        <dbReference type="PROSITE-ProRule" id="PRU00042"/>
    </source>
</evidence>
<dbReference type="EMBL" id="CP014247">
    <property type="protein sequence ID" value="AMD22386.1"/>
    <property type="molecule type" value="Genomic_DNA"/>
</dbReference>
<dbReference type="InterPro" id="IPR036236">
    <property type="entry name" value="Znf_C2H2_sf"/>
</dbReference>
<dbReference type="Proteomes" id="UP000243052">
    <property type="component" value="Chromosome vii"/>
</dbReference>
<dbReference type="RefSeq" id="XP_017989382.1">
    <property type="nucleotide sequence ID" value="XM_018133893.1"/>
</dbReference>
<evidence type="ECO:0000256" key="9">
    <source>
        <dbReference type="SAM" id="MobiDB-lite"/>
    </source>
</evidence>
<dbReference type="GO" id="GO:0000978">
    <property type="term" value="F:RNA polymerase II cis-regulatory region sequence-specific DNA binding"/>
    <property type="evidence" value="ECO:0007669"/>
    <property type="project" value="TreeGrafter"/>
</dbReference>
<evidence type="ECO:0000256" key="5">
    <source>
        <dbReference type="ARBA" id="ARBA00023015"/>
    </source>
</evidence>
<evidence type="ECO:0000256" key="3">
    <source>
        <dbReference type="ARBA" id="ARBA00022737"/>
    </source>
</evidence>
<dbReference type="OrthoDB" id="6077919at2759"/>
<dbReference type="SMART" id="SM00355">
    <property type="entry name" value="ZnF_C2H2"/>
    <property type="match status" value="2"/>
</dbReference>
<evidence type="ECO:0000256" key="4">
    <source>
        <dbReference type="ARBA" id="ARBA00022833"/>
    </source>
</evidence>
<evidence type="ECO:0000313" key="11">
    <source>
        <dbReference type="EMBL" id="AMD22386.1"/>
    </source>
</evidence>
<dbReference type="FunFam" id="3.30.160.60:FF:001297">
    <property type="entry name" value="Zinc finger and SCAN domain-containing protein 2"/>
    <property type="match status" value="1"/>
</dbReference>
<proteinExistence type="predicted"/>
<evidence type="ECO:0000259" key="10">
    <source>
        <dbReference type="PROSITE" id="PS50157"/>
    </source>
</evidence>
<evidence type="ECO:0000256" key="1">
    <source>
        <dbReference type="ARBA" id="ARBA00004123"/>
    </source>
</evidence>
<dbReference type="GO" id="GO:0002682">
    <property type="term" value="P:regulation of immune system process"/>
    <property type="evidence" value="ECO:0007669"/>
    <property type="project" value="TreeGrafter"/>
</dbReference>
<dbReference type="PROSITE" id="PS50157">
    <property type="entry name" value="ZINC_FINGER_C2H2_2"/>
    <property type="match status" value="2"/>
</dbReference>
<feature type="region of interest" description="Disordered" evidence="9">
    <location>
        <begin position="201"/>
        <end position="224"/>
    </location>
</feature>
<dbReference type="STRING" id="45286.A0A0X8HVQ4"/>
<dbReference type="GO" id="GO:0001227">
    <property type="term" value="F:DNA-binding transcription repressor activity, RNA polymerase II-specific"/>
    <property type="evidence" value="ECO:0007669"/>
    <property type="project" value="TreeGrafter"/>
</dbReference>
<name>A0A0X8HVQ4_9SACH</name>
<evidence type="ECO:0000256" key="7">
    <source>
        <dbReference type="ARBA" id="ARBA00023242"/>
    </source>
</evidence>
<evidence type="ECO:0000313" key="12">
    <source>
        <dbReference type="Proteomes" id="UP000243052"/>
    </source>
</evidence>
<keyword evidence="4" id="KW-0862">Zinc</keyword>
<keyword evidence="3" id="KW-0677">Repeat</keyword>
<dbReference type="InterPro" id="IPR013087">
    <property type="entry name" value="Znf_C2H2_type"/>
</dbReference>
<sequence>MMFQYSAEQNCTNNDFDTQNPAVDFNNVCKPVALDHWFSMSMLDETSATSPITEEANAKSESGYFTSFFFDYHHELQVRQKHLMQKLQQLQLLEQLMQSNNNVPVPGENQGSVTQLSETASDCNDVAYSSTNTEATSSSSDFSSWMLENNRDASSSSTSFGTDLAVDGANYTGAQLTNEVNPVIQLGTVNHNPLDEIPRTRPHSISPTNAGNVSSRALSNGSNGKSRNLHRYICPDCGKGFARASSLRTHRNIHTGDRPFTCPFKSCGKSFNARSNMLRHHKLHFKTDCGLYMLPNGETTSVKPSSRKLFALSKQQHQQFTACQQTI</sequence>
<dbReference type="PANTHER" id="PTHR24399:SF54">
    <property type="entry name" value="GASTRULA ZINC FINGER PROTEIN XLCGF26.1-LIKE-RELATED"/>
    <property type="match status" value="1"/>
</dbReference>
<dbReference type="SUPFAM" id="SSF57667">
    <property type="entry name" value="beta-beta-alpha zinc fingers"/>
    <property type="match status" value="1"/>
</dbReference>
<keyword evidence="5" id="KW-0805">Transcription regulation</keyword>
<evidence type="ECO:0000256" key="2">
    <source>
        <dbReference type="ARBA" id="ARBA00022723"/>
    </source>
</evidence>
<gene>
    <name evidence="11" type="ORF">AW171_hschr74421</name>
</gene>
<evidence type="ECO:0000256" key="6">
    <source>
        <dbReference type="ARBA" id="ARBA00023163"/>
    </source>
</evidence>
<dbReference type="PROSITE" id="PS00028">
    <property type="entry name" value="ZINC_FINGER_C2H2_1"/>
    <property type="match status" value="2"/>
</dbReference>
<dbReference type="Pfam" id="PF00096">
    <property type="entry name" value="zf-C2H2"/>
    <property type="match status" value="2"/>
</dbReference>
<keyword evidence="6" id="KW-0804">Transcription</keyword>
<dbReference type="GO" id="GO:0001817">
    <property type="term" value="P:regulation of cytokine production"/>
    <property type="evidence" value="ECO:0007669"/>
    <property type="project" value="TreeGrafter"/>
</dbReference>
<reference evidence="11 12" key="1">
    <citation type="submission" date="2016-01" db="EMBL/GenBank/DDBJ databases">
        <title>Genome sequence of the yeast Holleya sinecauda.</title>
        <authorList>
            <person name="Dietrich F.S."/>
        </authorList>
    </citation>
    <scope>NUCLEOTIDE SEQUENCE [LARGE SCALE GENOMIC DNA]</scope>
    <source>
        <strain evidence="11 12">ATCC 58844</strain>
    </source>
</reference>
<dbReference type="PANTHER" id="PTHR24399">
    <property type="entry name" value="ZINC FINGER AND BTB DOMAIN-CONTAINING"/>
    <property type="match status" value="1"/>
</dbReference>